<dbReference type="SMART" id="SM00320">
    <property type="entry name" value="WD40"/>
    <property type="match status" value="3"/>
</dbReference>
<dbReference type="Gene3D" id="2.130.10.10">
    <property type="entry name" value="YVTN repeat-like/Quinoprotein amine dehydrogenase"/>
    <property type="match status" value="2"/>
</dbReference>
<keyword evidence="1 3" id="KW-0853">WD repeat</keyword>
<gene>
    <name evidence="5" type="ORF">IL334_006208</name>
</gene>
<feature type="compositionally biased region" description="Basic and acidic residues" evidence="4">
    <location>
        <begin position="421"/>
        <end position="433"/>
    </location>
</feature>
<evidence type="ECO:0000256" key="3">
    <source>
        <dbReference type="PROSITE-ProRule" id="PRU00221"/>
    </source>
</evidence>
<dbReference type="InterPro" id="IPR039328">
    <property type="entry name" value="WDR89"/>
</dbReference>
<feature type="region of interest" description="Disordered" evidence="4">
    <location>
        <begin position="398"/>
        <end position="480"/>
    </location>
</feature>
<name>A0ABZ1D6X1_9TREE</name>
<dbReference type="PANTHER" id="PTHR22889:SF0">
    <property type="entry name" value="WD REPEAT-CONTAINING PROTEIN 89"/>
    <property type="match status" value="1"/>
</dbReference>
<protein>
    <recommendedName>
        <fullName evidence="7">WD40 repeat-like protein</fullName>
    </recommendedName>
</protein>
<dbReference type="PROSITE" id="PS50082">
    <property type="entry name" value="WD_REPEATS_2"/>
    <property type="match status" value="1"/>
</dbReference>
<feature type="region of interest" description="Disordered" evidence="4">
    <location>
        <begin position="334"/>
        <end position="356"/>
    </location>
</feature>
<proteinExistence type="predicted"/>
<organism evidence="5 6">
    <name type="scientific">Kwoniella shivajii</name>
    <dbReference type="NCBI Taxonomy" id="564305"/>
    <lineage>
        <taxon>Eukaryota</taxon>
        <taxon>Fungi</taxon>
        <taxon>Dikarya</taxon>
        <taxon>Basidiomycota</taxon>
        <taxon>Agaricomycotina</taxon>
        <taxon>Tremellomycetes</taxon>
        <taxon>Tremellales</taxon>
        <taxon>Cryptococcaceae</taxon>
        <taxon>Kwoniella</taxon>
    </lineage>
</organism>
<evidence type="ECO:0000256" key="4">
    <source>
        <dbReference type="SAM" id="MobiDB-lite"/>
    </source>
</evidence>
<dbReference type="PANTHER" id="PTHR22889">
    <property type="entry name" value="WD REPEAT-CONTAINING PROTEIN 89"/>
    <property type="match status" value="1"/>
</dbReference>
<evidence type="ECO:0000256" key="1">
    <source>
        <dbReference type="ARBA" id="ARBA00022574"/>
    </source>
</evidence>
<dbReference type="InterPro" id="IPR015943">
    <property type="entry name" value="WD40/YVTN_repeat-like_dom_sf"/>
</dbReference>
<dbReference type="InterPro" id="IPR036322">
    <property type="entry name" value="WD40_repeat_dom_sf"/>
</dbReference>
<evidence type="ECO:0000256" key="2">
    <source>
        <dbReference type="ARBA" id="ARBA00022737"/>
    </source>
</evidence>
<evidence type="ECO:0000313" key="5">
    <source>
        <dbReference type="EMBL" id="WRT69224.1"/>
    </source>
</evidence>
<feature type="compositionally biased region" description="Low complexity" evidence="4">
    <location>
        <begin position="335"/>
        <end position="349"/>
    </location>
</feature>
<dbReference type="RefSeq" id="XP_062793963.1">
    <property type="nucleotide sequence ID" value="XM_062937912.1"/>
</dbReference>
<dbReference type="SUPFAM" id="SSF50978">
    <property type="entry name" value="WD40 repeat-like"/>
    <property type="match status" value="2"/>
</dbReference>
<accession>A0ABZ1D6X1</accession>
<evidence type="ECO:0008006" key="7">
    <source>
        <dbReference type="Google" id="ProtNLM"/>
    </source>
</evidence>
<dbReference type="GeneID" id="87958338"/>
<keyword evidence="6" id="KW-1185">Reference proteome</keyword>
<evidence type="ECO:0000313" key="6">
    <source>
        <dbReference type="Proteomes" id="UP001329825"/>
    </source>
</evidence>
<dbReference type="EMBL" id="CP141888">
    <property type="protein sequence ID" value="WRT69224.1"/>
    <property type="molecule type" value="Genomic_DNA"/>
</dbReference>
<dbReference type="InterPro" id="IPR001680">
    <property type="entry name" value="WD40_rpt"/>
</dbReference>
<reference evidence="5 6" key="1">
    <citation type="submission" date="2024-01" db="EMBL/GenBank/DDBJ databases">
        <title>Comparative genomics of Cryptococcus and Kwoniella reveals pathogenesis evolution and contrasting modes of karyotype evolution via chromosome fusion or intercentromeric recombination.</title>
        <authorList>
            <person name="Coelho M.A."/>
            <person name="David-Palma M."/>
            <person name="Shea T."/>
            <person name="Bowers K."/>
            <person name="McGinley-Smith S."/>
            <person name="Mohammad A.W."/>
            <person name="Gnirke A."/>
            <person name="Yurkov A.M."/>
            <person name="Nowrousian M."/>
            <person name="Sun S."/>
            <person name="Cuomo C.A."/>
            <person name="Heitman J."/>
        </authorList>
    </citation>
    <scope>NUCLEOTIDE SEQUENCE [LARGE SCALE GENOMIC DNA]</scope>
    <source>
        <strain evidence="5">CBS 11374</strain>
    </source>
</reference>
<feature type="compositionally biased region" description="Low complexity" evidence="4">
    <location>
        <begin position="450"/>
        <end position="461"/>
    </location>
</feature>
<keyword evidence="2" id="KW-0677">Repeat</keyword>
<feature type="compositionally biased region" description="Acidic residues" evidence="4">
    <location>
        <begin position="399"/>
        <end position="420"/>
    </location>
</feature>
<dbReference type="Proteomes" id="UP001329825">
    <property type="component" value="Chromosome 8"/>
</dbReference>
<sequence length="480" mass="52322">MPAPPSITYATISSPLPTRPYILSITPSPTNPHLILRHPGPELTIVDNQTLQPIERLSGGHQGNITSVVADQDSLWSSAKDGTIVRWDERSKRSATIIQASVRKPIPVTALAISQRDHLVIGGTELLSSESHILFWDDRNPSKSAYIHSSTHSDDITHLSILPTTSTYLRSSSSSSSSSSGPLPDKLLLSSSTDGLVALSNLKETDEDEAVLTAENWGQSIADVTSYLHKGKMKIWARSDMDQVAVWDIGKGIEDELELQNHVEYPSSAFKFKTFTPPKQGPTITQTASEEMESKVQLKSDYLIDVVPSLGISKNGGAITAVGTNDGDIVLQHQSSSSTDYTPSSYLLSGPSKSRGHKDVIRSLYHDLSNEAIYTGSEDGVLSGWTLSSLSDKLIIGDPDIDISGDEDDVMDQDQSDEESEIHTESSEEISDKSDDDDESMEERPRYGPIIGAAAGANANASRGDQRRKEKRKEKRFDPY</sequence>
<feature type="repeat" description="WD" evidence="3">
    <location>
        <begin position="58"/>
        <end position="97"/>
    </location>
</feature>